<keyword evidence="4" id="KW-0443">Lipid metabolism</keyword>
<keyword evidence="6" id="KW-0012">Acyltransferase</keyword>
<evidence type="ECO:0000313" key="6">
    <source>
        <dbReference type="EMBL" id="KID41751.1"/>
    </source>
</evidence>
<protein>
    <submittedName>
        <fullName evidence="6">3-oxoacyl-[acyl-carrier-protein] synthase, KASIII</fullName>
        <ecNumber evidence="6">2.3.1.41</ecNumber>
    </submittedName>
</protein>
<dbReference type="PANTHER" id="PTHR43091:SF1">
    <property type="entry name" value="BETA-KETOACYL-[ACYL-CARRIER-PROTEIN] SYNTHASE III, CHLOROPLASTIC"/>
    <property type="match status" value="1"/>
</dbReference>
<accession>A0A0C1PPE5</accession>
<evidence type="ECO:0000256" key="1">
    <source>
        <dbReference type="ARBA" id="ARBA00008642"/>
    </source>
</evidence>
<keyword evidence="2" id="KW-0444">Lipid biosynthesis</keyword>
<name>A0A0C1PPE5_9LACO</name>
<dbReference type="GO" id="GO:0004315">
    <property type="term" value="F:3-oxoacyl-[acyl-carrier-protein] synthase activity"/>
    <property type="evidence" value="ECO:0007669"/>
    <property type="project" value="UniProtKB-EC"/>
</dbReference>
<dbReference type="AlphaFoldDB" id="A0A0C1PPE5"/>
<sequence>MGSFSILETARSTPERIVTNQDLTKVMDTSDEWIKRRTGISERHISQA</sequence>
<evidence type="ECO:0000313" key="7">
    <source>
        <dbReference type="Proteomes" id="UP000031397"/>
    </source>
</evidence>
<comment type="caution">
    <text evidence="6">The sequence shown here is derived from an EMBL/GenBank/DDBJ whole genome shotgun (WGS) entry which is preliminary data.</text>
</comment>
<proteinExistence type="inferred from homology"/>
<evidence type="ECO:0000256" key="2">
    <source>
        <dbReference type="ARBA" id="ARBA00022516"/>
    </source>
</evidence>
<dbReference type="InterPro" id="IPR016039">
    <property type="entry name" value="Thiolase-like"/>
</dbReference>
<dbReference type="SUPFAM" id="SSF53901">
    <property type="entry name" value="Thiolase-like"/>
    <property type="match status" value="1"/>
</dbReference>
<gene>
    <name evidence="6" type="ORF">LfDm3_0761</name>
</gene>
<dbReference type="GO" id="GO:0006633">
    <property type="term" value="P:fatty acid biosynthetic process"/>
    <property type="evidence" value="ECO:0007669"/>
    <property type="project" value="UniProtKB-KW"/>
</dbReference>
<comment type="similarity">
    <text evidence="1">Belongs to the thiolase-like superfamily. FabH family.</text>
</comment>
<dbReference type="Proteomes" id="UP000031397">
    <property type="component" value="Unassembled WGS sequence"/>
</dbReference>
<keyword evidence="3" id="KW-0276">Fatty acid metabolism</keyword>
<dbReference type="PANTHER" id="PTHR43091">
    <property type="entry name" value="3-OXOACYL-[ACYL-CARRIER-PROTEIN] SYNTHASE"/>
    <property type="match status" value="1"/>
</dbReference>
<dbReference type="EC" id="2.3.1.41" evidence="6"/>
<evidence type="ECO:0000256" key="5">
    <source>
        <dbReference type="ARBA" id="ARBA00023160"/>
    </source>
</evidence>
<dbReference type="EMBL" id="JOJZ01000018">
    <property type="protein sequence ID" value="KID41751.1"/>
    <property type="molecule type" value="Genomic_DNA"/>
</dbReference>
<keyword evidence="5" id="KW-0275">Fatty acid biosynthesis</keyword>
<evidence type="ECO:0000256" key="4">
    <source>
        <dbReference type="ARBA" id="ARBA00023098"/>
    </source>
</evidence>
<keyword evidence="7" id="KW-1185">Reference proteome</keyword>
<reference evidence="6 7" key="1">
    <citation type="submission" date="2014-06" db="EMBL/GenBank/DDBJ databases">
        <title>Functional and comparative genomic analyses of the Drosophila gut microbiota identify candidate symbiosis factors.</title>
        <authorList>
            <person name="Newell P.D."/>
            <person name="Chaston J.M."/>
            <person name="Douglas A.E."/>
        </authorList>
    </citation>
    <scope>NUCLEOTIDE SEQUENCE [LARGE SCALE GENOMIC DNA]</scope>
    <source>
        <strain evidence="6 7">DmCS_002</strain>
    </source>
</reference>
<evidence type="ECO:0000256" key="3">
    <source>
        <dbReference type="ARBA" id="ARBA00022832"/>
    </source>
</evidence>
<keyword evidence="6" id="KW-0808">Transferase</keyword>
<organism evidence="6 7">
    <name type="scientific">Fructilactobacillus fructivorans</name>
    <dbReference type="NCBI Taxonomy" id="1614"/>
    <lineage>
        <taxon>Bacteria</taxon>
        <taxon>Bacillati</taxon>
        <taxon>Bacillota</taxon>
        <taxon>Bacilli</taxon>
        <taxon>Lactobacillales</taxon>
        <taxon>Lactobacillaceae</taxon>
        <taxon>Fructilactobacillus</taxon>
    </lineage>
</organism>
<dbReference type="PATRIC" id="fig|1614.7.peg.716"/>
<dbReference type="Gene3D" id="3.40.47.10">
    <property type="match status" value="1"/>
</dbReference>